<evidence type="ECO:0000259" key="6">
    <source>
        <dbReference type="PROSITE" id="PS50089"/>
    </source>
</evidence>
<evidence type="ECO:0000256" key="2">
    <source>
        <dbReference type="ARBA" id="ARBA00022771"/>
    </source>
</evidence>
<reference evidence="7 8" key="1">
    <citation type="journal article" date="2013" name="BMC Genomics">
        <title>Reconstruction of the lipid metabolism for the microalga Monoraphidium neglectum from its genome sequence reveals characteristics suitable for biofuel production.</title>
        <authorList>
            <person name="Bogen C."/>
            <person name="Al-Dilaimi A."/>
            <person name="Albersmeier A."/>
            <person name="Wichmann J."/>
            <person name="Grundmann M."/>
            <person name="Rupp O."/>
            <person name="Lauersen K.J."/>
            <person name="Blifernez-Klassen O."/>
            <person name="Kalinowski J."/>
            <person name="Goesmann A."/>
            <person name="Mussgnug J.H."/>
            <person name="Kruse O."/>
        </authorList>
    </citation>
    <scope>NUCLEOTIDE SEQUENCE [LARGE SCALE GENOMIC DNA]</scope>
    <source>
        <strain evidence="7 8">SAG 48.87</strain>
    </source>
</reference>
<feature type="compositionally biased region" description="Low complexity" evidence="5">
    <location>
        <begin position="109"/>
        <end position="135"/>
    </location>
</feature>
<dbReference type="Proteomes" id="UP000054498">
    <property type="component" value="Unassembled WGS sequence"/>
</dbReference>
<dbReference type="Gene3D" id="3.30.40.10">
    <property type="entry name" value="Zinc/RING finger domain, C3HC4 (zinc finger)"/>
    <property type="match status" value="1"/>
</dbReference>
<feature type="compositionally biased region" description="Polar residues" evidence="5">
    <location>
        <begin position="399"/>
        <end position="409"/>
    </location>
</feature>
<dbReference type="InterPro" id="IPR013083">
    <property type="entry name" value="Znf_RING/FYVE/PHD"/>
</dbReference>
<organism evidence="7 8">
    <name type="scientific">Monoraphidium neglectum</name>
    <dbReference type="NCBI Taxonomy" id="145388"/>
    <lineage>
        <taxon>Eukaryota</taxon>
        <taxon>Viridiplantae</taxon>
        <taxon>Chlorophyta</taxon>
        <taxon>core chlorophytes</taxon>
        <taxon>Chlorophyceae</taxon>
        <taxon>CS clade</taxon>
        <taxon>Sphaeropleales</taxon>
        <taxon>Selenastraceae</taxon>
        <taxon>Monoraphidium</taxon>
    </lineage>
</organism>
<feature type="domain" description="RING-type" evidence="6">
    <location>
        <begin position="424"/>
        <end position="465"/>
    </location>
</feature>
<dbReference type="PANTHER" id="PTHR45931:SF3">
    <property type="entry name" value="RING ZINC FINGER-CONTAINING PROTEIN"/>
    <property type="match status" value="1"/>
</dbReference>
<dbReference type="RefSeq" id="XP_013898429.1">
    <property type="nucleotide sequence ID" value="XM_014042975.1"/>
</dbReference>
<dbReference type="OrthoDB" id="8062037at2759"/>
<dbReference type="KEGG" id="mng:MNEG_8552"/>
<name>A0A0D2M7R6_9CHLO</name>
<keyword evidence="3" id="KW-0862">Zinc</keyword>
<dbReference type="CDD" id="cd16454">
    <property type="entry name" value="RING-H2_PA-TM-RING"/>
    <property type="match status" value="1"/>
</dbReference>
<dbReference type="PROSITE" id="PS50089">
    <property type="entry name" value="ZF_RING_2"/>
    <property type="match status" value="1"/>
</dbReference>
<evidence type="ECO:0000256" key="1">
    <source>
        <dbReference type="ARBA" id="ARBA00022723"/>
    </source>
</evidence>
<keyword evidence="1" id="KW-0479">Metal-binding</keyword>
<evidence type="ECO:0000256" key="5">
    <source>
        <dbReference type="SAM" id="MobiDB-lite"/>
    </source>
</evidence>
<gene>
    <name evidence="7" type="ORF">MNEG_8552</name>
</gene>
<dbReference type="GO" id="GO:0061630">
    <property type="term" value="F:ubiquitin protein ligase activity"/>
    <property type="evidence" value="ECO:0007669"/>
    <property type="project" value="TreeGrafter"/>
</dbReference>
<proteinExistence type="predicted"/>
<feature type="region of interest" description="Disordered" evidence="5">
    <location>
        <begin position="395"/>
        <end position="415"/>
    </location>
</feature>
<feature type="compositionally biased region" description="Low complexity" evidence="5">
    <location>
        <begin position="249"/>
        <end position="289"/>
    </location>
</feature>
<feature type="compositionally biased region" description="Low complexity" evidence="5">
    <location>
        <begin position="175"/>
        <end position="195"/>
    </location>
</feature>
<accession>A0A0D2M7R6</accession>
<dbReference type="InterPro" id="IPR051834">
    <property type="entry name" value="RING_finger_E3_ligase"/>
</dbReference>
<evidence type="ECO:0000256" key="4">
    <source>
        <dbReference type="PROSITE-ProRule" id="PRU00175"/>
    </source>
</evidence>
<dbReference type="EMBL" id="KK101856">
    <property type="protein sequence ID" value="KIY99409.1"/>
    <property type="molecule type" value="Genomic_DNA"/>
</dbReference>
<feature type="compositionally biased region" description="Basic and acidic residues" evidence="5">
    <location>
        <begin position="222"/>
        <end position="234"/>
    </location>
</feature>
<dbReference type="GO" id="GO:0006511">
    <property type="term" value="P:ubiquitin-dependent protein catabolic process"/>
    <property type="evidence" value="ECO:0007669"/>
    <property type="project" value="TreeGrafter"/>
</dbReference>
<dbReference type="AlphaFoldDB" id="A0A0D2M7R6"/>
<sequence>MEHEIDLTDLPSFAPTRRARRRVRAIAQGTGASAVGDCIDLSFEEDPGAQQLASASLKAGLVASGVMEQQQRQQQQWRRRNNKRQWADMTGREDLAFDGSSPGPFFACGGPSARPAGSSEGSGESDALHWGATGARQRRRRAAPGSAHQEVAADDDPEVAIMSVVAPTPAPSAQPAPARAGRPGRQAAPAPAPTAARRRASPGRREQEEEDARLARQLAQEDEVRRKRADDYARARMQMWQDLEEASMQRQQQQQRPTRSRGQQQQQQQPSQPQWRQQPRPRSGGAQRRGSGGGGGAEGAAMPYSPMSFLPPGRPPHVLFGAGIGSGGSAGRRSSGGYGQGRGGVPQPLMALREAVVGLQRSGLPPHLLFSDRDFTADDYDLLCRLDDTVDSRKGASKEQLSQLPTQTAPAGGLTGEGGERLACSVCLEEFGDGQQLCTLPCLHKFHAGCIQTWLRQKATCPVCQQKL</sequence>
<dbReference type="GO" id="GO:0005634">
    <property type="term" value="C:nucleus"/>
    <property type="evidence" value="ECO:0007669"/>
    <property type="project" value="TreeGrafter"/>
</dbReference>
<evidence type="ECO:0000313" key="7">
    <source>
        <dbReference type="EMBL" id="KIY99409.1"/>
    </source>
</evidence>
<dbReference type="PANTHER" id="PTHR45931">
    <property type="entry name" value="SI:CH211-59O9.10"/>
    <property type="match status" value="1"/>
</dbReference>
<keyword evidence="2 4" id="KW-0863">Zinc-finger</keyword>
<dbReference type="STRING" id="145388.A0A0D2M7R6"/>
<dbReference type="GeneID" id="25741428"/>
<dbReference type="SUPFAM" id="SSF57850">
    <property type="entry name" value="RING/U-box"/>
    <property type="match status" value="1"/>
</dbReference>
<evidence type="ECO:0000256" key="3">
    <source>
        <dbReference type="ARBA" id="ARBA00022833"/>
    </source>
</evidence>
<keyword evidence="8" id="KW-1185">Reference proteome</keyword>
<dbReference type="SMART" id="SM00184">
    <property type="entry name" value="RING"/>
    <property type="match status" value="1"/>
</dbReference>
<feature type="region of interest" description="Disordered" evidence="5">
    <location>
        <begin position="93"/>
        <end position="315"/>
    </location>
</feature>
<dbReference type="GO" id="GO:0008270">
    <property type="term" value="F:zinc ion binding"/>
    <property type="evidence" value="ECO:0007669"/>
    <property type="project" value="UniProtKB-KW"/>
</dbReference>
<dbReference type="InterPro" id="IPR001841">
    <property type="entry name" value="Znf_RING"/>
</dbReference>
<dbReference type="Pfam" id="PF13639">
    <property type="entry name" value="zf-RING_2"/>
    <property type="match status" value="1"/>
</dbReference>
<protein>
    <recommendedName>
        <fullName evidence="6">RING-type domain-containing protein</fullName>
    </recommendedName>
</protein>
<evidence type="ECO:0000313" key="8">
    <source>
        <dbReference type="Proteomes" id="UP000054498"/>
    </source>
</evidence>